<dbReference type="AlphaFoldDB" id="A0ABD5XJK9"/>
<evidence type="ECO:0000313" key="1">
    <source>
        <dbReference type="EMBL" id="MFC7131390.1"/>
    </source>
</evidence>
<dbReference type="Pfam" id="PF26425">
    <property type="entry name" value="PIN_halo"/>
    <property type="match status" value="1"/>
</dbReference>
<keyword evidence="2" id="KW-1185">Reference proteome</keyword>
<name>A0ABD5XJK9_9EURY</name>
<evidence type="ECO:0000313" key="2">
    <source>
        <dbReference type="Proteomes" id="UP001596460"/>
    </source>
</evidence>
<proteinExistence type="predicted"/>
<dbReference type="EMBL" id="JBHTAB010000015">
    <property type="protein sequence ID" value="MFC7131390.1"/>
    <property type="molecule type" value="Genomic_DNA"/>
</dbReference>
<dbReference type="Proteomes" id="UP001596460">
    <property type="component" value="Unassembled WGS sequence"/>
</dbReference>
<sequence length="172" mass="18425">MSRLHIADTGLFVAMGQPSNSCYQAVRRFARRNDIAFVLPERVYEELTVDDPDVEWPPIDAAIDEGWATVAAPLEFSEPVVSRVMDGIQRYIANADDRPADEVERADAALAALAALAAQHLSAGTATEVYISTTDIAAGEGAETVLGSEGYGDSVTFVNGFRFIEDLVAGDS</sequence>
<protein>
    <submittedName>
        <fullName evidence="1">Uncharacterized protein</fullName>
    </submittedName>
</protein>
<gene>
    <name evidence="1" type="ORF">ACFQI8_18705</name>
</gene>
<dbReference type="InterPro" id="IPR058703">
    <property type="entry name" value="PIN-containing"/>
</dbReference>
<accession>A0ABD5XJK9</accession>
<comment type="caution">
    <text evidence="1">The sequence shown here is derived from an EMBL/GenBank/DDBJ whole genome shotgun (WGS) entry which is preliminary data.</text>
</comment>
<dbReference type="RefSeq" id="WP_390247498.1">
    <property type="nucleotide sequence ID" value="NZ_JBHTAB010000015.1"/>
</dbReference>
<reference evidence="1 2" key="1">
    <citation type="journal article" date="2019" name="Int. J. Syst. Evol. Microbiol.">
        <title>The Global Catalogue of Microorganisms (GCM) 10K type strain sequencing project: providing services to taxonomists for standard genome sequencing and annotation.</title>
        <authorList>
            <consortium name="The Broad Institute Genomics Platform"/>
            <consortium name="The Broad Institute Genome Sequencing Center for Infectious Disease"/>
            <person name="Wu L."/>
            <person name="Ma J."/>
        </authorList>
    </citation>
    <scope>NUCLEOTIDE SEQUENCE [LARGE SCALE GENOMIC DNA]</scope>
    <source>
        <strain evidence="1 2">DSM 26526</strain>
    </source>
</reference>
<organism evidence="1 2">
    <name type="scientific">Haloferax chudinovii</name>
    <dbReference type="NCBI Taxonomy" id="1109010"/>
    <lineage>
        <taxon>Archaea</taxon>
        <taxon>Methanobacteriati</taxon>
        <taxon>Methanobacteriota</taxon>
        <taxon>Stenosarchaea group</taxon>
        <taxon>Halobacteria</taxon>
        <taxon>Halobacteriales</taxon>
        <taxon>Haloferacaceae</taxon>
        <taxon>Haloferax</taxon>
    </lineage>
</organism>